<evidence type="ECO:0000256" key="10">
    <source>
        <dbReference type="ARBA" id="ARBA00030399"/>
    </source>
</evidence>
<dbReference type="RefSeq" id="WP_035132710.1">
    <property type="nucleotide sequence ID" value="NZ_JPMD01000023.1"/>
</dbReference>
<dbReference type="InterPro" id="IPR035926">
    <property type="entry name" value="NusB-like_sf"/>
</dbReference>
<feature type="binding site" evidence="13">
    <location>
        <position position="328"/>
    </location>
    <ligand>
        <name>S-adenosyl-L-methionine</name>
        <dbReference type="ChEBI" id="CHEBI:59789"/>
    </ligand>
</feature>
<proteinExistence type="inferred from homology"/>
<dbReference type="GO" id="GO:0005737">
    <property type="term" value="C:cytoplasm"/>
    <property type="evidence" value="ECO:0007669"/>
    <property type="project" value="UniProtKB-SubCell"/>
</dbReference>
<dbReference type="FunFam" id="3.40.50.150:FF:000022">
    <property type="entry name" value="Ribosomal RNA small subunit methyltransferase B"/>
    <property type="match status" value="1"/>
</dbReference>
<keyword evidence="8 13" id="KW-0949">S-adenosyl-L-methionine</keyword>
<evidence type="ECO:0000256" key="6">
    <source>
        <dbReference type="ARBA" id="ARBA00022603"/>
    </source>
</evidence>
<keyword evidence="7 13" id="KW-0808">Transferase</keyword>
<evidence type="ECO:0000256" key="1">
    <source>
        <dbReference type="ARBA" id="ARBA00002724"/>
    </source>
</evidence>
<keyword evidence="4" id="KW-0963">Cytoplasm</keyword>
<dbReference type="InterPro" id="IPR023267">
    <property type="entry name" value="RCMT"/>
</dbReference>
<dbReference type="eggNOG" id="COG0781">
    <property type="taxonomic scope" value="Bacteria"/>
</dbReference>
<comment type="function">
    <text evidence="1">Specifically methylates the cytosine at position 967 (m5C967) of 16S rRNA.</text>
</comment>
<feature type="binding site" evidence="13">
    <location>
        <position position="310"/>
    </location>
    <ligand>
        <name>S-adenosyl-L-methionine</name>
        <dbReference type="ChEBI" id="CHEBI:59789"/>
    </ligand>
</feature>
<dbReference type="InterPro" id="IPR001678">
    <property type="entry name" value="MeTrfase_RsmB-F_NOP2_dom"/>
</dbReference>
<keyword evidence="9 13" id="KW-0694">RNA-binding</keyword>
<feature type="domain" description="SAM-dependent MTase RsmB/NOP-type" evidence="14">
    <location>
        <begin position="169"/>
        <end position="442"/>
    </location>
</feature>
<dbReference type="Gene3D" id="3.40.50.150">
    <property type="entry name" value="Vaccinia Virus protein VP39"/>
    <property type="match status" value="1"/>
</dbReference>
<dbReference type="FunFam" id="3.30.70.1170:FF:000003">
    <property type="entry name" value="16S rRNA (Cytosine(967)-C(5))-methyltransferase RsmB"/>
    <property type="match status" value="1"/>
</dbReference>
<dbReference type="InterPro" id="IPR004573">
    <property type="entry name" value="rRNA_ssu_MeTfrase_B"/>
</dbReference>
<protein>
    <recommendedName>
        <fullName evidence="3">16S rRNA (cytosine(967)-C(5))-methyltransferase</fullName>
        <ecNumber evidence="3">2.1.1.176</ecNumber>
    </recommendedName>
    <alternativeName>
        <fullName evidence="10">16S rRNA m5C967 methyltransferase</fullName>
    </alternativeName>
    <alternativeName>
        <fullName evidence="11">rRNA (cytosine-C(5)-)-methyltransferase RsmB</fullName>
    </alternativeName>
</protein>
<comment type="subcellular location">
    <subcellularLocation>
        <location evidence="2">Cytoplasm</location>
    </subcellularLocation>
</comment>
<evidence type="ECO:0000313" key="15">
    <source>
        <dbReference type="EMBL" id="KEZ86358.1"/>
    </source>
</evidence>
<organism evidence="15 16">
    <name type="scientific">Clostridium sulfidigenes</name>
    <dbReference type="NCBI Taxonomy" id="318464"/>
    <lineage>
        <taxon>Bacteria</taxon>
        <taxon>Bacillati</taxon>
        <taxon>Bacillota</taxon>
        <taxon>Clostridia</taxon>
        <taxon>Eubacteriales</taxon>
        <taxon>Clostridiaceae</taxon>
        <taxon>Clostridium</taxon>
    </lineage>
</organism>
<sequence>MIGAREVAINTVMQVFENKAYSNIVLNNNLSQCNLGDKDKALATELVYGTIKYRYAIDKILKTFLEKKFDKTDKYILNLLRVCIYQLRYLDKIPEFAAVNEGVNLAKTNVSVGASKLVNGVLRSYLRNKNKDYYNKENINESLAFSYSFPQWMVKLFIEQYGEVVGEKILDGLNKRPAVTVRVNSTKGDFEQVFHELEKNAYNVEEGSICPEAIRIVRGKSVEENPLFKKGAITVQDESAMLVAPSMDLEEHMTVLDLCSAPGGKTTHIAEIMDNTGIVKAFDIYDHKLELIRSNSERLGLTNIELDILDATKECKDLIEVGDRVLIDVPCSGLGIIRKKPEIKYTKKEKELKSLITVQREIMKNAAKYVKPDGIILYSTCTINKTENQGNINWFLSNFKDFSVEPLNFGQVENLVYDEKGSVTVLPNEYMDGFFIAKIRRNK</sequence>
<dbReference type="Pfam" id="PF01189">
    <property type="entry name" value="Methyltr_RsmB-F"/>
    <property type="match status" value="1"/>
</dbReference>
<dbReference type="Gene3D" id="3.30.70.1170">
    <property type="entry name" value="Sun protein, domain 3"/>
    <property type="match status" value="1"/>
</dbReference>
<dbReference type="EMBL" id="JPMD01000023">
    <property type="protein sequence ID" value="KEZ86358.1"/>
    <property type="molecule type" value="Genomic_DNA"/>
</dbReference>
<dbReference type="STRING" id="318464.IO99_09740"/>
<feature type="binding site" evidence="13">
    <location>
        <begin position="259"/>
        <end position="265"/>
    </location>
    <ligand>
        <name>S-adenosyl-L-methionine</name>
        <dbReference type="ChEBI" id="CHEBI:59789"/>
    </ligand>
</feature>
<evidence type="ECO:0000256" key="12">
    <source>
        <dbReference type="ARBA" id="ARBA00047283"/>
    </source>
</evidence>
<evidence type="ECO:0000256" key="4">
    <source>
        <dbReference type="ARBA" id="ARBA00022490"/>
    </source>
</evidence>
<dbReference type="PROSITE" id="PS51686">
    <property type="entry name" value="SAM_MT_RSMB_NOP"/>
    <property type="match status" value="1"/>
</dbReference>
<evidence type="ECO:0000256" key="7">
    <source>
        <dbReference type="ARBA" id="ARBA00022679"/>
    </source>
</evidence>
<dbReference type="InterPro" id="IPR006027">
    <property type="entry name" value="NusB_RsmB_TIM44"/>
</dbReference>
<accession>A0A084JBM4</accession>
<dbReference type="Pfam" id="PF22458">
    <property type="entry name" value="RsmF-B_ferredox"/>
    <property type="match status" value="1"/>
</dbReference>
<dbReference type="eggNOG" id="COG0144">
    <property type="taxonomic scope" value="Bacteria"/>
</dbReference>
<feature type="binding site" evidence="13">
    <location>
        <position position="283"/>
    </location>
    <ligand>
        <name>S-adenosyl-L-methionine</name>
        <dbReference type="ChEBI" id="CHEBI:59789"/>
    </ligand>
</feature>
<dbReference type="InterPro" id="IPR029063">
    <property type="entry name" value="SAM-dependent_MTases_sf"/>
</dbReference>
<dbReference type="GO" id="GO:0008649">
    <property type="term" value="F:rRNA methyltransferase activity"/>
    <property type="evidence" value="ECO:0007669"/>
    <property type="project" value="InterPro"/>
</dbReference>
<comment type="caution">
    <text evidence="15">The sequence shown here is derived from an EMBL/GenBank/DDBJ whole genome shotgun (WGS) entry which is preliminary data.</text>
</comment>
<dbReference type="SUPFAM" id="SSF53335">
    <property type="entry name" value="S-adenosyl-L-methionine-dependent methyltransferases"/>
    <property type="match status" value="1"/>
</dbReference>
<dbReference type="Proteomes" id="UP000028542">
    <property type="component" value="Unassembled WGS sequence"/>
</dbReference>
<keyword evidence="16" id="KW-1185">Reference proteome</keyword>
<evidence type="ECO:0000256" key="9">
    <source>
        <dbReference type="ARBA" id="ARBA00022884"/>
    </source>
</evidence>
<dbReference type="SUPFAM" id="SSF48013">
    <property type="entry name" value="NusB-like"/>
    <property type="match status" value="1"/>
</dbReference>
<dbReference type="InterPro" id="IPR049560">
    <property type="entry name" value="MeTrfase_RsmB-F_NOP2_cat"/>
</dbReference>
<reference evidence="15 16" key="1">
    <citation type="submission" date="2014-07" db="EMBL/GenBank/DDBJ databases">
        <title>Draft genome of Clostridium sulfidigenes 113A isolated from sediments associated with methane hydrate from Krishna Godavari basin.</title>
        <authorList>
            <person name="Honkalas V.S."/>
            <person name="Dabir A.P."/>
            <person name="Arora P."/>
            <person name="Dhakephalkar P.K."/>
        </authorList>
    </citation>
    <scope>NUCLEOTIDE SEQUENCE [LARGE SCALE GENOMIC DNA]</scope>
    <source>
        <strain evidence="15 16">113A</strain>
    </source>
</reference>
<evidence type="ECO:0000313" key="16">
    <source>
        <dbReference type="Proteomes" id="UP000028542"/>
    </source>
</evidence>
<dbReference type="GO" id="GO:0003723">
    <property type="term" value="F:RNA binding"/>
    <property type="evidence" value="ECO:0007669"/>
    <property type="project" value="UniProtKB-UniRule"/>
</dbReference>
<dbReference type="EC" id="2.1.1.176" evidence="3"/>
<name>A0A084JBM4_9CLOT</name>
<dbReference type="Gene3D" id="1.10.940.10">
    <property type="entry name" value="NusB-like"/>
    <property type="match status" value="1"/>
</dbReference>
<dbReference type="NCBIfam" id="NF011494">
    <property type="entry name" value="PRK14902.1"/>
    <property type="match status" value="1"/>
</dbReference>
<dbReference type="NCBIfam" id="TIGR00563">
    <property type="entry name" value="rsmB"/>
    <property type="match status" value="1"/>
</dbReference>
<comment type="catalytic activity">
    <reaction evidence="12">
        <text>cytidine(967) in 16S rRNA + S-adenosyl-L-methionine = 5-methylcytidine(967) in 16S rRNA + S-adenosyl-L-homocysteine + H(+)</text>
        <dbReference type="Rhea" id="RHEA:42748"/>
        <dbReference type="Rhea" id="RHEA-COMP:10219"/>
        <dbReference type="Rhea" id="RHEA-COMP:10220"/>
        <dbReference type="ChEBI" id="CHEBI:15378"/>
        <dbReference type="ChEBI" id="CHEBI:57856"/>
        <dbReference type="ChEBI" id="CHEBI:59789"/>
        <dbReference type="ChEBI" id="CHEBI:74483"/>
        <dbReference type="ChEBI" id="CHEBI:82748"/>
        <dbReference type="EC" id="2.1.1.176"/>
    </reaction>
</comment>
<dbReference type="PANTHER" id="PTHR22807">
    <property type="entry name" value="NOP2 YEAST -RELATED NOL1/NOP2/FMU SUN DOMAIN-CONTAINING"/>
    <property type="match status" value="1"/>
</dbReference>
<evidence type="ECO:0000256" key="8">
    <source>
        <dbReference type="ARBA" id="ARBA00022691"/>
    </source>
</evidence>
<dbReference type="FunFam" id="1.10.940.10:FF:000006">
    <property type="entry name" value="16S rRNA (Cytosine(967)-C(5))-methyltransferase RsmB"/>
    <property type="match status" value="1"/>
</dbReference>
<evidence type="ECO:0000256" key="3">
    <source>
        <dbReference type="ARBA" id="ARBA00012140"/>
    </source>
</evidence>
<dbReference type="AlphaFoldDB" id="A0A084JBM4"/>
<comment type="similarity">
    <text evidence="13">Belongs to the class I-like SAM-binding methyltransferase superfamily. RsmB/NOP family.</text>
</comment>
<dbReference type="GO" id="GO:0006355">
    <property type="term" value="P:regulation of DNA-templated transcription"/>
    <property type="evidence" value="ECO:0007669"/>
    <property type="project" value="InterPro"/>
</dbReference>
<dbReference type="PRINTS" id="PR02008">
    <property type="entry name" value="RCMTFAMILY"/>
</dbReference>
<dbReference type="Pfam" id="PF01029">
    <property type="entry name" value="NusB"/>
    <property type="match status" value="1"/>
</dbReference>
<evidence type="ECO:0000256" key="11">
    <source>
        <dbReference type="ARBA" id="ARBA00031088"/>
    </source>
</evidence>
<gene>
    <name evidence="15" type="ORF">IO99_09740</name>
</gene>
<evidence type="ECO:0000259" key="14">
    <source>
        <dbReference type="PROSITE" id="PS51686"/>
    </source>
</evidence>
<feature type="active site" description="Nucleophile" evidence="13">
    <location>
        <position position="381"/>
    </location>
</feature>
<evidence type="ECO:0000256" key="5">
    <source>
        <dbReference type="ARBA" id="ARBA00022552"/>
    </source>
</evidence>
<evidence type="ECO:0000256" key="13">
    <source>
        <dbReference type="PROSITE-ProRule" id="PRU01023"/>
    </source>
</evidence>
<dbReference type="PANTHER" id="PTHR22807:SF53">
    <property type="entry name" value="RIBOSOMAL RNA SMALL SUBUNIT METHYLTRANSFERASE B-RELATED"/>
    <property type="match status" value="1"/>
</dbReference>
<keyword evidence="5" id="KW-0698">rRNA processing</keyword>
<keyword evidence="6 13" id="KW-0489">Methyltransferase</keyword>
<evidence type="ECO:0000256" key="2">
    <source>
        <dbReference type="ARBA" id="ARBA00004496"/>
    </source>
</evidence>
<dbReference type="InterPro" id="IPR054728">
    <property type="entry name" value="RsmB-like_ferredoxin"/>
</dbReference>